<keyword evidence="5" id="KW-1185">Reference proteome</keyword>
<keyword evidence="1 2" id="KW-0732">Signal</keyword>
<evidence type="ECO:0000256" key="1">
    <source>
        <dbReference type="ARBA" id="ARBA00022729"/>
    </source>
</evidence>
<name>A0ABX2E6D3_9FLAO</name>
<dbReference type="InterPro" id="IPR026444">
    <property type="entry name" value="Secre_tail"/>
</dbReference>
<dbReference type="EMBL" id="JABRWQ010000004">
    <property type="protein sequence ID" value="NRD23632.1"/>
    <property type="molecule type" value="Genomic_DNA"/>
</dbReference>
<protein>
    <submittedName>
        <fullName evidence="4">T9SS type A sorting domain-containing protein</fullName>
    </submittedName>
</protein>
<evidence type="ECO:0000313" key="4">
    <source>
        <dbReference type="EMBL" id="NRD23632.1"/>
    </source>
</evidence>
<evidence type="ECO:0000256" key="2">
    <source>
        <dbReference type="SAM" id="SignalP"/>
    </source>
</evidence>
<accession>A0ABX2E6D3</accession>
<reference evidence="4 5" key="1">
    <citation type="journal article" date="2015" name="Int. J. Syst. Evol. Microbiol.">
        <title>Winogradskyella litoriviva sp. nov., isolated from coastal seawater.</title>
        <authorList>
            <person name="Nedashkovskaya O.I."/>
            <person name="Kukhlevskiy A.D."/>
            <person name="Zhukova N.V."/>
            <person name="Kim S.J."/>
            <person name="Rhee S.K."/>
            <person name="Mikhailov V.V."/>
        </authorList>
    </citation>
    <scope>NUCLEOTIDE SEQUENCE [LARGE SCALE GENOMIC DNA]</scope>
    <source>
        <strain evidence="4 5">KMM6491</strain>
    </source>
</reference>
<sequence>MRKITLLVIALLGTTNFFAQNLISNGSFDDATGWTVVNHNDASNTFGAVTIAGGVATFSETSNIEWKHMGIYTSVSLEAGKTYQFDMDMAYTNIVNAWGEVWIGQTEPVQNDDYNAEDGASSLIRAFHFWDCGSTLTYSGLASAAGCDPGTPPNQIEVTATGTYYLIFRSGGETYGTTNVVIDNLTLMDVTPTDGTNATLSDLQVDGITVSGFASGTTNYNYDMLYGTTTVPTVTVTTAAAGANAVITPASGIPGTTMVTVTSQDLSTTMDYMVSFTATIPNVDAADPTYPQIDADAIYSDMYTPPANPNYNPGWGQTTVMTEEVINANNTLKYAGLNYQGITFDQMDVSGRDYLHFDYWTGDGTQFRVSPISASTGEVAYIIPSAAQNQWVSVDIPLTYFTGINAGFSFADIHQFKFDTETFDGNGQGTGNSSLGFTNATFYVDNLYFYTGAPLGVDAYDISELKTSPNPTNNSWHISTKNETIKLIEVFNLLGHKVITLKPDALQANVDASSLAPGIYVTNITTELGNATRKLIKR</sequence>
<dbReference type="Gene3D" id="2.60.120.260">
    <property type="entry name" value="Galactose-binding domain-like"/>
    <property type="match status" value="1"/>
</dbReference>
<feature type="domain" description="Secretion system C-terminal sorting" evidence="3">
    <location>
        <begin position="469"/>
        <end position="536"/>
    </location>
</feature>
<feature type="signal peptide" evidence="2">
    <location>
        <begin position="1"/>
        <end position="19"/>
    </location>
</feature>
<gene>
    <name evidence="4" type="ORF">HNV10_10295</name>
</gene>
<dbReference type="Proteomes" id="UP000805085">
    <property type="component" value="Unassembled WGS sequence"/>
</dbReference>
<organism evidence="4 5">
    <name type="scientific">Winogradskyella litoriviva</name>
    <dbReference type="NCBI Taxonomy" id="1220182"/>
    <lineage>
        <taxon>Bacteria</taxon>
        <taxon>Pseudomonadati</taxon>
        <taxon>Bacteroidota</taxon>
        <taxon>Flavobacteriia</taxon>
        <taxon>Flavobacteriales</taxon>
        <taxon>Flavobacteriaceae</taxon>
        <taxon>Winogradskyella</taxon>
    </lineage>
</organism>
<evidence type="ECO:0000313" key="5">
    <source>
        <dbReference type="Proteomes" id="UP000805085"/>
    </source>
</evidence>
<dbReference type="Gene3D" id="2.60.120.430">
    <property type="entry name" value="Galactose-binding lectin"/>
    <property type="match status" value="1"/>
</dbReference>
<dbReference type="RefSeq" id="WP_173301266.1">
    <property type="nucleotide sequence ID" value="NZ_JABRWQ010000004.1"/>
</dbReference>
<feature type="chain" id="PRO_5046679036" evidence="2">
    <location>
        <begin position="20"/>
        <end position="538"/>
    </location>
</feature>
<dbReference type="Pfam" id="PF18962">
    <property type="entry name" value="Por_Secre_tail"/>
    <property type="match status" value="1"/>
</dbReference>
<comment type="caution">
    <text evidence="4">The sequence shown here is derived from an EMBL/GenBank/DDBJ whole genome shotgun (WGS) entry which is preliminary data.</text>
</comment>
<dbReference type="NCBIfam" id="TIGR04183">
    <property type="entry name" value="Por_Secre_tail"/>
    <property type="match status" value="1"/>
</dbReference>
<proteinExistence type="predicted"/>
<evidence type="ECO:0000259" key="3">
    <source>
        <dbReference type="Pfam" id="PF18962"/>
    </source>
</evidence>